<reference evidence="2" key="1">
    <citation type="journal article" date="2023" name="G3 (Bethesda)">
        <title>A reference genome for the long-term kleptoplast-retaining sea slug Elysia crispata morphotype clarki.</title>
        <authorList>
            <person name="Eastman K.E."/>
            <person name="Pendleton A.L."/>
            <person name="Shaikh M.A."/>
            <person name="Suttiyut T."/>
            <person name="Ogas R."/>
            <person name="Tomko P."/>
            <person name="Gavelis G."/>
            <person name="Widhalm J.R."/>
            <person name="Wisecaver J.H."/>
        </authorList>
    </citation>
    <scope>NUCLEOTIDE SEQUENCE</scope>
    <source>
        <strain evidence="2">ECLA1</strain>
    </source>
</reference>
<accession>A0AAE1D013</accession>
<organism evidence="2 3">
    <name type="scientific">Elysia crispata</name>
    <name type="common">lettuce slug</name>
    <dbReference type="NCBI Taxonomy" id="231223"/>
    <lineage>
        <taxon>Eukaryota</taxon>
        <taxon>Metazoa</taxon>
        <taxon>Spiralia</taxon>
        <taxon>Lophotrochozoa</taxon>
        <taxon>Mollusca</taxon>
        <taxon>Gastropoda</taxon>
        <taxon>Heterobranchia</taxon>
        <taxon>Euthyneura</taxon>
        <taxon>Panpulmonata</taxon>
        <taxon>Sacoglossa</taxon>
        <taxon>Placobranchoidea</taxon>
        <taxon>Plakobranchidae</taxon>
        <taxon>Elysia</taxon>
    </lineage>
</organism>
<feature type="region of interest" description="Disordered" evidence="1">
    <location>
        <begin position="130"/>
        <end position="214"/>
    </location>
</feature>
<gene>
    <name evidence="2" type="ORF">RRG08_008681</name>
</gene>
<evidence type="ECO:0000256" key="1">
    <source>
        <dbReference type="SAM" id="MobiDB-lite"/>
    </source>
</evidence>
<dbReference type="Proteomes" id="UP001283361">
    <property type="component" value="Unassembled WGS sequence"/>
</dbReference>
<feature type="compositionally biased region" description="Basic and acidic residues" evidence="1">
    <location>
        <begin position="130"/>
        <end position="177"/>
    </location>
</feature>
<proteinExistence type="predicted"/>
<name>A0AAE1D013_9GAST</name>
<dbReference type="EMBL" id="JAWDGP010006013">
    <property type="protein sequence ID" value="KAK3748520.1"/>
    <property type="molecule type" value="Genomic_DNA"/>
</dbReference>
<comment type="caution">
    <text evidence="2">The sequence shown here is derived from an EMBL/GenBank/DDBJ whole genome shotgun (WGS) entry which is preliminary data.</text>
</comment>
<feature type="compositionally biased region" description="Acidic residues" evidence="1">
    <location>
        <begin position="194"/>
        <end position="203"/>
    </location>
</feature>
<protein>
    <submittedName>
        <fullName evidence="2">Uncharacterized protein</fullName>
    </submittedName>
</protein>
<evidence type="ECO:0000313" key="3">
    <source>
        <dbReference type="Proteomes" id="UP001283361"/>
    </source>
</evidence>
<sequence>MICAQLGDASLNLYYTRLEEGYDCDDPLYTLWRTYHNELVSLMAPFPDTESGSPHTCTNSQAREKNALAIPSLTKGARRTKTLKLPALISSPDFRRILIEKEADDKAQEVKKKQRKIDLEERKKAKVIEEEQKKAKREEKKKEREEKKRQKEVQTQLRKEERKRKLEENRKAKEKAQRQKKAKSRKTCIKFDNSDSDTSEDDSTMVLDDNSSDNFILDCGSDDSTVEELREPNDAAPADTSVAVSELPNDSSLSQYLEVCHTKDPGETGYGDNRYEQPTKERNLWLDLAADSISSITPTLPCVEDKL</sequence>
<evidence type="ECO:0000313" key="2">
    <source>
        <dbReference type="EMBL" id="KAK3748520.1"/>
    </source>
</evidence>
<dbReference type="AlphaFoldDB" id="A0AAE1D013"/>
<feature type="compositionally biased region" description="Basic residues" evidence="1">
    <location>
        <begin position="178"/>
        <end position="188"/>
    </location>
</feature>
<keyword evidence="3" id="KW-1185">Reference proteome</keyword>